<protein>
    <submittedName>
        <fullName evidence="1">Uncharacterized protein</fullName>
    </submittedName>
</protein>
<evidence type="ECO:0000313" key="1">
    <source>
        <dbReference type="EMBL" id="KAJ3787090.1"/>
    </source>
</evidence>
<dbReference type="EMBL" id="MU793299">
    <property type="protein sequence ID" value="KAJ3787090.1"/>
    <property type="molecule type" value="Genomic_DNA"/>
</dbReference>
<dbReference type="PANTHER" id="PTHR33129">
    <property type="entry name" value="PROTEIN KINASE DOMAIN-CONTAINING PROTEIN-RELATED"/>
    <property type="match status" value="1"/>
</dbReference>
<comment type="caution">
    <text evidence="1">The sequence shown here is derived from an EMBL/GenBank/DDBJ whole genome shotgun (WGS) entry which is preliminary data.</text>
</comment>
<dbReference type="InterPro" id="IPR052980">
    <property type="entry name" value="Crinkler_effector"/>
</dbReference>
<dbReference type="Proteomes" id="UP001163798">
    <property type="component" value="Unassembled WGS sequence"/>
</dbReference>
<proteinExistence type="predicted"/>
<accession>A0AA38L6C7</accession>
<reference evidence="1" key="1">
    <citation type="submission" date="2022-08" db="EMBL/GenBank/DDBJ databases">
        <authorList>
            <consortium name="DOE Joint Genome Institute"/>
            <person name="Min B."/>
            <person name="Riley R."/>
            <person name="Sierra-Patev S."/>
            <person name="Naranjo-Ortiz M."/>
            <person name="Looney B."/>
            <person name="Konkel Z."/>
            <person name="Slot J.C."/>
            <person name="Sakamoto Y."/>
            <person name="Steenwyk J.L."/>
            <person name="Rokas A."/>
            <person name="Carro J."/>
            <person name="Camarero S."/>
            <person name="Ferreira P."/>
            <person name="Molpeceres G."/>
            <person name="Ruiz-Duenas F.J."/>
            <person name="Serrano A."/>
            <person name="Henrissat B."/>
            <person name="Drula E."/>
            <person name="Hughes K.W."/>
            <person name="Mata J.L."/>
            <person name="Ishikawa N.K."/>
            <person name="Vargas-Isla R."/>
            <person name="Ushijima S."/>
            <person name="Smith C.A."/>
            <person name="Ahrendt S."/>
            <person name="Andreopoulos W."/>
            <person name="He G."/>
            <person name="Labutti K."/>
            <person name="Lipzen A."/>
            <person name="Ng V."/>
            <person name="Sandor L."/>
            <person name="Barry K."/>
            <person name="Martinez A.T."/>
            <person name="Xiao Y."/>
            <person name="Gibbons J.G."/>
            <person name="Terashima K."/>
            <person name="Hibbett D.S."/>
            <person name="Grigoriev I.V."/>
        </authorList>
    </citation>
    <scope>NUCLEOTIDE SEQUENCE</scope>
    <source>
        <strain evidence="1">TFB10291</strain>
    </source>
</reference>
<sequence>MADSNSNALLPTHTDTAMQAVLDEIQDKAKSWSFCEDWTPFVQHWTYRENQNPDSPTYPYPFDTKTSRLVVVLQAMYGRLIVTKSYADMYKRIQLGLCLSDQTTQPDGTTIVRPATTKEGVLITGQPGTGKSVFLWYFATRILQDYPMEPLLIIQPGEPALLFVKGYAFQCEGTNLVLPNMSRFSKRAPSADYPPYESCLTLVECNSETFPDILLKGSVLPIFASSPKENRFATFLKVKRPFIWGMPTWNKKELRLGFRLHGGFPAVINYLTVSPLPTTKNELPYREGESSDDDIDDIDTGKDSLAQLVDVAVREVGWAPRDVFEYMAAVSQQNQGELIEAAQGAILKMDHQAMRTAITDFIGTAASNRSDLSHKVCTAHAVPQLAKDTKHSRFVISFKTRFIEGLFLQRFQSLAWADLIELLQITQAVPAARALEGNIFESVAHRLLPDQKNIELRIMKEQSRTDRGVTYVNTDKPTVFVDFCRNVSLPFGPSPPPNIQTSAYYEASHNTPLVDGFVIEAKTGVVHLYFIQLSVSQKKGNLAPGGPPLVNAIVEMVRKIFPHPHVVVTNFVLVHPADSKSIPSWRLPPSIDANIYWYPLMIPRCNSAGEERGPLNKRLKLETL</sequence>
<keyword evidence="2" id="KW-1185">Reference proteome</keyword>
<name>A0AA38L6C7_9AGAR</name>
<gene>
    <name evidence="1" type="ORF">GGU10DRAFT_154790</name>
</gene>
<dbReference type="AlphaFoldDB" id="A0AA38L6C7"/>
<dbReference type="PANTHER" id="PTHR33129:SF1">
    <property type="entry name" value="ATP-BINDING PROTEIN"/>
    <property type="match status" value="1"/>
</dbReference>
<organism evidence="1 2">
    <name type="scientific">Lentinula aff. detonsa</name>
    <dbReference type="NCBI Taxonomy" id="2804958"/>
    <lineage>
        <taxon>Eukaryota</taxon>
        <taxon>Fungi</taxon>
        <taxon>Dikarya</taxon>
        <taxon>Basidiomycota</taxon>
        <taxon>Agaricomycotina</taxon>
        <taxon>Agaricomycetes</taxon>
        <taxon>Agaricomycetidae</taxon>
        <taxon>Agaricales</taxon>
        <taxon>Marasmiineae</taxon>
        <taxon>Omphalotaceae</taxon>
        <taxon>Lentinula</taxon>
    </lineage>
</organism>
<evidence type="ECO:0000313" key="2">
    <source>
        <dbReference type="Proteomes" id="UP001163798"/>
    </source>
</evidence>